<gene>
    <name evidence="4" type="ORF">A2557_13095</name>
</gene>
<accession>A0A1F6GLE9</accession>
<evidence type="ECO:0008006" key="6">
    <source>
        <dbReference type="Google" id="ProtNLM"/>
    </source>
</evidence>
<evidence type="ECO:0000256" key="1">
    <source>
        <dbReference type="ARBA" id="ARBA00008023"/>
    </source>
</evidence>
<evidence type="ECO:0000313" key="5">
    <source>
        <dbReference type="Proteomes" id="UP000177583"/>
    </source>
</evidence>
<dbReference type="EMBL" id="MFNF01000065">
    <property type="protein sequence ID" value="OGG98946.1"/>
    <property type="molecule type" value="Genomic_DNA"/>
</dbReference>
<dbReference type="PANTHER" id="PTHR11067">
    <property type="entry name" value="INOSINE TRIPHOSPHATE PYROPHOSPHATASE/HAM1 PROTEIN"/>
    <property type="match status" value="1"/>
</dbReference>
<dbReference type="InterPro" id="IPR029001">
    <property type="entry name" value="ITPase-like_fam"/>
</dbReference>
<dbReference type="Pfam" id="PF01725">
    <property type="entry name" value="Ham1p_like"/>
    <property type="match status" value="1"/>
</dbReference>
<organism evidence="4 5">
    <name type="scientific">Candidatus Lambdaproteobacteria bacterium RIFOXYD2_FULL_56_26</name>
    <dbReference type="NCBI Taxonomy" id="1817773"/>
    <lineage>
        <taxon>Bacteria</taxon>
        <taxon>Pseudomonadati</taxon>
        <taxon>Pseudomonadota</taxon>
        <taxon>Candidatus Lambdaproteobacteria</taxon>
    </lineage>
</organism>
<comment type="caution">
    <text evidence="4">The sequence shown here is derived from an EMBL/GenBank/DDBJ whole genome shotgun (WGS) entry which is preliminary data.</text>
</comment>
<keyword evidence="2" id="KW-0378">Hydrolase</keyword>
<dbReference type="SUPFAM" id="SSF52972">
    <property type="entry name" value="ITPase-like"/>
    <property type="match status" value="1"/>
</dbReference>
<dbReference type="GO" id="GO:0009117">
    <property type="term" value="P:nucleotide metabolic process"/>
    <property type="evidence" value="ECO:0007669"/>
    <property type="project" value="UniProtKB-KW"/>
</dbReference>
<dbReference type="Gene3D" id="3.90.950.10">
    <property type="match status" value="1"/>
</dbReference>
<proteinExistence type="inferred from homology"/>
<dbReference type="InterPro" id="IPR002637">
    <property type="entry name" value="RdgB/HAM1"/>
</dbReference>
<evidence type="ECO:0000256" key="3">
    <source>
        <dbReference type="ARBA" id="ARBA00023080"/>
    </source>
</evidence>
<dbReference type="Proteomes" id="UP000177583">
    <property type="component" value="Unassembled WGS sequence"/>
</dbReference>
<dbReference type="GO" id="GO:0009143">
    <property type="term" value="P:nucleoside triphosphate catabolic process"/>
    <property type="evidence" value="ECO:0007669"/>
    <property type="project" value="InterPro"/>
</dbReference>
<dbReference type="CDD" id="cd00515">
    <property type="entry name" value="HAM1"/>
    <property type="match status" value="1"/>
</dbReference>
<keyword evidence="3" id="KW-0546">Nucleotide metabolism</keyword>
<protein>
    <recommendedName>
        <fullName evidence="6">Non-canonical purine NTP pyrophosphatase, RdgB/HAM1 family</fullName>
    </recommendedName>
</protein>
<reference evidence="4 5" key="1">
    <citation type="journal article" date="2016" name="Nat. Commun.">
        <title>Thousands of microbial genomes shed light on interconnected biogeochemical processes in an aquifer system.</title>
        <authorList>
            <person name="Anantharaman K."/>
            <person name="Brown C.T."/>
            <person name="Hug L.A."/>
            <person name="Sharon I."/>
            <person name="Castelle C.J."/>
            <person name="Probst A.J."/>
            <person name="Thomas B.C."/>
            <person name="Singh A."/>
            <person name="Wilkins M.J."/>
            <person name="Karaoz U."/>
            <person name="Brodie E.L."/>
            <person name="Williams K.H."/>
            <person name="Hubbard S.S."/>
            <person name="Banfield J.F."/>
        </authorList>
    </citation>
    <scope>NUCLEOTIDE SEQUENCE [LARGE SCALE GENOMIC DNA]</scope>
</reference>
<comment type="similarity">
    <text evidence="1">Belongs to the HAM1 NTPase family.</text>
</comment>
<dbReference type="GO" id="GO:0005737">
    <property type="term" value="C:cytoplasm"/>
    <property type="evidence" value="ECO:0007669"/>
    <property type="project" value="TreeGrafter"/>
</dbReference>
<name>A0A1F6GLE9_9PROT</name>
<evidence type="ECO:0000313" key="4">
    <source>
        <dbReference type="EMBL" id="OGG98946.1"/>
    </source>
</evidence>
<dbReference type="PANTHER" id="PTHR11067:SF9">
    <property type="entry name" value="INOSINE TRIPHOSPHATE PYROPHOSPHATASE"/>
    <property type="match status" value="1"/>
</dbReference>
<evidence type="ECO:0000256" key="2">
    <source>
        <dbReference type="ARBA" id="ARBA00022801"/>
    </source>
</evidence>
<dbReference type="GO" id="GO:0047429">
    <property type="term" value="F:nucleoside triphosphate diphosphatase activity"/>
    <property type="evidence" value="ECO:0007669"/>
    <property type="project" value="InterPro"/>
</dbReference>
<sequence length="191" mass="20697">MTSVKRLLLITGNPGKAREFASLMPGLTVEHKALELLELQSLSAQEVGRHKALEALSQLPDREKVRYDAVLTDDSSLSFTALNGFPGALVKFCLDALGPEGLAGLLDQKDRSAVAECCLSLSLTQTGEVIQFIGKVPGTIQAPQGREGFGWDGIFYPQGSDLSYAQLSQEQKNSISHRSVAVKQLLRWLGQ</sequence>
<dbReference type="AlphaFoldDB" id="A0A1F6GLE9"/>